<proteinExistence type="predicted"/>
<accession>A0A2D3LMT2</accession>
<name>A0A2D3LMT2_PREIN</name>
<reference evidence="1 2" key="1">
    <citation type="submission" date="2017-11" db="EMBL/GenBank/DDBJ databases">
        <title>Genome sequencing of Prevotella intermedia KCOM 1949.</title>
        <authorList>
            <person name="Kook J.-K."/>
            <person name="Park S.-N."/>
            <person name="Lim Y.K."/>
        </authorList>
    </citation>
    <scope>NUCLEOTIDE SEQUENCE [LARGE SCALE GENOMIC DNA]</scope>
    <source>
        <strain evidence="1 2">KCOM 1949</strain>
    </source>
</reference>
<dbReference type="EMBL" id="CP024728">
    <property type="protein sequence ID" value="ATV31896.1"/>
    <property type="molecule type" value="Genomic_DNA"/>
</dbReference>
<gene>
    <name evidence="1" type="ORF">CTM46_10280</name>
</gene>
<evidence type="ECO:0000313" key="2">
    <source>
        <dbReference type="Proteomes" id="UP000230742"/>
    </source>
</evidence>
<dbReference type="AlphaFoldDB" id="A0A2D3LMT2"/>
<protein>
    <submittedName>
        <fullName evidence="1">Uncharacterized protein</fullName>
    </submittedName>
</protein>
<dbReference type="Proteomes" id="UP000230742">
    <property type="component" value="Chromosome 2"/>
</dbReference>
<evidence type="ECO:0000313" key="1">
    <source>
        <dbReference type="EMBL" id="ATV31896.1"/>
    </source>
</evidence>
<dbReference type="RefSeq" id="WP_100014780.1">
    <property type="nucleotide sequence ID" value="NZ_CP024728.1"/>
</dbReference>
<organism evidence="1 2">
    <name type="scientific">Prevotella intermedia</name>
    <dbReference type="NCBI Taxonomy" id="28131"/>
    <lineage>
        <taxon>Bacteria</taxon>
        <taxon>Pseudomonadati</taxon>
        <taxon>Bacteroidota</taxon>
        <taxon>Bacteroidia</taxon>
        <taxon>Bacteroidales</taxon>
        <taxon>Prevotellaceae</taxon>
        <taxon>Prevotella</taxon>
    </lineage>
</organism>
<sequence length="119" mass="13373">MKGQYTNSICGVGLPSTQSNKKPNEYIDITIGVFFDGTGNNKYNIYFNQKVKDKYKIDSDSYKGSYTNVALLWDMYHKNNVYTDKVYIEGPGTAPPRRGSQFSDEEGLASSGKEDSNWA</sequence>